<gene>
    <name evidence="2" type="ORF">SAMN05660976_08545</name>
</gene>
<keyword evidence="3" id="KW-1185">Reference proteome</keyword>
<sequence length="284" mass="31403">MSIIEQAMPKLPAPVRVGQATAVEQSRAVAEVHAAIVVAQQCPRDVQAARLDIQNSCSQMSFAEQAFFRYKRSSSTISGPTIHMARELARCWGNVQYGIAEMSRDDEHGQSEMMAFAWDVQTNSRSSTTFIVPHKRDTSDGTKPIVDMRDIYENNANMGARRVREMIFAILPPWLVEEAKELCNKTLAGGGDKPLAVRVDEALVGFAGLGVAADRLEQKLGRPKEEWNGYDVAQLRVIYRSIQRREVTVEDEFPAPKLTAAQVVGSPQPAETAEEQPEASEVES</sequence>
<dbReference type="Proteomes" id="UP000198953">
    <property type="component" value="Unassembled WGS sequence"/>
</dbReference>
<organism evidence="2 3">
    <name type="scientific">Nonomuraea pusilla</name>
    <dbReference type="NCBI Taxonomy" id="46177"/>
    <lineage>
        <taxon>Bacteria</taxon>
        <taxon>Bacillati</taxon>
        <taxon>Actinomycetota</taxon>
        <taxon>Actinomycetes</taxon>
        <taxon>Streptosporangiales</taxon>
        <taxon>Streptosporangiaceae</taxon>
        <taxon>Nonomuraea</taxon>
    </lineage>
</organism>
<dbReference type="RefSeq" id="WP_218154277.1">
    <property type="nucleotide sequence ID" value="NZ_FOBF01000053.1"/>
</dbReference>
<feature type="region of interest" description="Disordered" evidence="1">
    <location>
        <begin position="258"/>
        <end position="284"/>
    </location>
</feature>
<proteinExistence type="predicted"/>
<dbReference type="STRING" id="46177.SAMN05660976_08545"/>
<evidence type="ECO:0000313" key="3">
    <source>
        <dbReference type="Proteomes" id="UP000198953"/>
    </source>
</evidence>
<evidence type="ECO:0000313" key="2">
    <source>
        <dbReference type="EMBL" id="SEN89034.1"/>
    </source>
</evidence>
<feature type="compositionally biased region" description="Acidic residues" evidence="1">
    <location>
        <begin position="272"/>
        <end position="284"/>
    </location>
</feature>
<evidence type="ECO:0000256" key="1">
    <source>
        <dbReference type="SAM" id="MobiDB-lite"/>
    </source>
</evidence>
<dbReference type="AlphaFoldDB" id="A0A1H8K7X5"/>
<reference evidence="2 3" key="1">
    <citation type="submission" date="2016-10" db="EMBL/GenBank/DDBJ databases">
        <authorList>
            <person name="de Groot N.N."/>
        </authorList>
    </citation>
    <scope>NUCLEOTIDE SEQUENCE [LARGE SCALE GENOMIC DNA]</scope>
    <source>
        <strain evidence="2 3">DSM 43357</strain>
    </source>
</reference>
<dbReference type="EMBL" id="FOBF01000053">
    <property type="protein sequence ID" value="SEN89034.1"/>
    <property type="molecule type" value="Genomic_DNA"/>
</dbReference>
<accession>A0A1H8K7X5</accession>
<protein>
    <submittedName>
        <fullName evidence="2">Uncharacterized protein</fullName>
    </submittedName>
</protein>
<name>A0A1H8K7X5_9ACTN</name>